<evidence type="ECO:0000313" key="10">
    <source>
        <dbReference type="Proteomes" id="UP000054653"/>
    </source>
</evidence>
<dbReference type="Pfam" id="PF00009">
    <property type="entry name" value="GTP_EFTU"/>
    <property type="match status" value="1"/>
</dbReference>
<keyword evidence="3" id="KW-0963">Cytoplasm</keyword>
<evidence type="ECO:0000256" key="7">
    <source>
        <dbReference type="ARBA" id="ARBA00023134"/>
    </source>
</evidence>
<dbReference type="OMA" id="IERYEEC"/>
<gene>
    <name evidence="9" type="primary">GSPT1</name>
    <name evidence="9" type="ORF">T03_5852</name>
</gene>
<protein>
    <submittedName>
        <fullName evidence="9">Eukaryotic peptide chain release factor GTP-binding subunit ERF3B</fullName>
    </submittedName>
</protein>
<dbReference type="GO" id="GO:0005737">
    <property type="term" value="C:cytoplasm"/>
    <property type="evidence" value="ECO:0007669"/>
    <property type="project" value="UniProtKB-SubCell"/>
</dbReference>
<dbReference type="Pfam" id="PF22594">
    <property type="entry name" value="GTP-eEF1A_C"/>
    <property type="match status" value="1"/>
</dbReference>
<evidence type="ECO:0000256" key="2">
    <source>
        <dbReference type="ARBA" id="ARBA00007249"/>
    </source>
</evidence>
<dbReference type="PROSITE" id="PS51722">
    <property type="entry name" value="G_TR_2"/>
    <property type="match status" value="1"/>
</dbReference>
<dbReference type="CDD" id="cd03704">
    <property type="entry name" value="eRF3_C_III"/>
    <property type="match status" value="1"/>
</dbReference>
<dbReference type="FunFam" id="2.40.30.10:FF:000020">
    <property type="entry name" value="Translation elongation factor EF-1"/>
    <property type="match status" value="1"/>
</dbReference>
<keyword evidence="4" id="KW-0597">Phosphoprotein</keyword>
<dbReference type="PANTHER" id="PTHR23115">
    <property type="entry name" value="TRANSLATION FACTOR"/>
    <property type="match status" value="1"/>
</dbReference>
<comment type="similarity">
    <text evidence="2">Belongs to the TRAFAC class translation factor GTPase superfamily. Classic translation factor GTPase family. EF-Tu/EF-1A subfamily.</text>
</comment>
<dbReference type="InterPro" id="IPR009000">
    <property type="entry name" value="Transl_B-barrel_sf"/>
</dbReference>
<evidence type="ECO:0000259" key="8">
    <source>
        <dbReference type="PROSITE" id="PS51722"/>
    </source>
</evidence>
<dbReference type="InterPro" id="IPR027417">
    <property type="entry name" value="P-loop_NTPase"/>
</dbReference>
<dbReference type="FunFam" id="2.40.30.10:FF:000017">
    <property type="entry name" value="Eukaryotic peptide chain release factor GTP-binding subunit"/>
    <property type="match status" value="1"/>
</dbReference>
<evidence type="ECO:0000256" key="6">
    <source>
        <dbReference type="ARBA" id="ARBA00022917"/>
    </source>
</evidence>
<evidence type="ECO:0000256" key="5">
    <source>
        <dbReference type="ARBA" id="ARBA00022741"/>
    </source>
</evidence>
<evidence type="ECO:0000256" key="3">
    <source>
        <dbReference type="ARBA" id="ARBA00022490"/>
    </source>
</evidence>
<organism evidence="9 10">
    <name type="scientific">Trichinella britovi</name>
    <name type="common">Parasitic roundworm</name>
    <dbReference type="NCBI Taxonomy" id="45882"/>
    <lineage>
        <taxon>Eukaryota</taxon>
        <taxon>Metazoa</taxon>
        <taxon>Ecdysozoa</taxon>
        <taxon>Nematoda</taxon>
        <taxon>Enoplea</taxon>
        <taxon>Dorylaimia</taxon>
        <taxon>Trichinellida</taxon>
        <taxon>Trichinellidae</taxon>
        <taxon>Trichinella</taxon>
    </lineage>
</organism>
<dbReference type="PRINTS" id="PR00315">
    <property type="entry name" value="ELONGATNFCT"/>
</dbReference>
<dbReference type="GO" id="GO:0003924">
    <property type="term" value="F:GTPase activity"/>
    <property type="evidence" value="ECO:0007669"/>
    <property type="project" value="InterPro"/>
</dbReference>
<dbReference type="STRING" id="45882.A0A0V1CSZ0"/>
<dbReference type="SUPFAM" id="SSF50465">
    <property type="entry name" value="EF-Tu/eEF-1alpha/eIF2-gamma C-terminal domain"/>
    <property type="match status" value="1"/>
</dbReference>
<dbReference type="CDD" id="cd04089">
    <property type="entry name" value="eRF3_II"/>
    <property type="match status" value="1"/>
</dbReference>
<keyword evidence="5" id="KW-0547">Nucleotide-binding</keyword>
<dbReference type="Proteomes" id="UP000054653">
    <property type="component" value="Unassembled WGS sequence"/>
</dbReference>
<dbReference type="PROSITE" id="PS00301">
    <property type="entry name" value="G_TR_1"/>
    <property type="match status" value="1"/>
</dbReference>
<dbReference type="SUPFAM" id="SSF52540">
    <property type="entry name" value="P-loop containing nucleoside triphosphate hydrolases"/>
    <property type="match status" value="1"/>
</dbReference>
<dbReference type="InterPro" id="IPR031157">
    <property type="entry name" value="G_TR_CS"/>
</dbReference>
<accession>A0A0V1CSZ0</accession>
<dbReference type="EMBL" id="JYDI01000105">
    <property type="protein sequence ID" value="KRY52453.1"/>
    <property type="molecule type" value="Genomic_DNA"/>
</dbReference>
<dbReference type="Gene3D" id="3.40.50.300">
    <property type="entry name" value="P-loop containing nucleotide triphosphate hydrolases"/>
    <property type="match status" value="1"/>
</dbReference>
<dbReference type="InterPro" id="IPR000795">
    <property type="entry name" value="T_Tr_GTP-bd_dom"/>
</dbReference>
<name>A0A0V1CSZ0_TRIBR</name>
<evidence type="ECO:0000313" key="9">
    <source>
        <dbReference type="EMBL" id="KRY52453.1"/>
    </source>
</evidence>
<dbReference type="OrthoDB" id="342024at2759"/>
<dbReference type="Pfam" id="PF03144">
    <property type="entry name" value="GTP_EFTU_D2"/>
    <property type="match status" value="1"/>
</dbReference>
<dbReference type="InterPro" id="IPR009001">
    <property type="entry name" value="Transl_elong_EF1A/Init_IF2_C"/>
</dbReference>
<sequence length="581" mass="64773">MKTSTQFVETNSQLADHFSTTSRYWLSLESGSENQIVSDETMAYTATLSLYHVLFMADKFQFNPDAPDFIPSFSVAAREANDETANGTDLEATDELSAEVSMDTNVNVLKSLDLSDERIPDEWEVDDEALKEEDVVAPSKSIKKKNTALIPKVRKEYVNVIFIGHVDAGKSTIGGHLMYLTGQVDKRTLEKYEREAKEMNRESWYLSWALDTNIEEREKGKTVQVGRANFETAKKHITILDAPGHKSFVPNMIGGASQADLAVLVISARKGEFEAGLERGGQTREHAVLVKTAGVRHMIVLINKMDDPTVNWDLKRYNECRDKIIPVLKKVGFVPGKDLYFMPCSGQTGALLKDPVSDDVCPWYSGPTFLEYLDQLPPISRAREGAVRVVLFDKYNDMGTVVMGKVESGSVVKGQSLVVMPNRTPVQVLQLWSDDDEAEEITPGENVKIKLKGIEEDAVSSGFVLCSPDDTCVVGRIFDAQVVIMEHKSIICPGYSAVLHVHAAVEEVSVKNLICLIDRKTGEKSTTRPKFVKQDQVCIMRLESSELFCLEPFNKFPQMGRFVLRDEGRTVAIGKVLKIIE</sequence>
<dbReference type="FunFam" id="3.40.50.300:FF:000270">
    <property type="entry name" value="Eukaryotic peptide chain release factor GTP-binding subunit ERF3A"/>
    <property type="match status" value="1"/>
</dbReference>
<keyword evidence="7" id="KW-0342">GTP-binding</keyword>
<keyword evidence="6" id="KW-0648">Protein biosynthesis</keyword>
<dbReference type="InterPro" id="IPR050100">
    <property type="entry name" value="TRAFAC_GTPase_members"/>
</dbReference>
<dbReference type="Gene3D" id="2.40.30.10">
    <property type="entry name" value="Translation factors"/>
    <property type="match status" value="2"/>
</dbReference>
<dbReference type="SUPFAM" id="SSF50447">
    <property type="entry name" value="Translation proteins"/>
    <property type="match status" value="1"/>
</dbReference>
<comment type="caution">
    <text evidence="9">The sequence shown here is derived from an EMBL/GenBank/DDBJ whole genome shotgun (WGS) entry which is preliminary data.</text>
</comment>
<comment type="subcellular location">
    <subcellularLocation>
        <location evidence="1">Cytoplasm</location>
    </subcellularLocation>
</comment>
<proteinExistence type="inferred from homology"/>
<feature type="domain" description="Tr-type G" evidence="8">
    <location>
        <begin position="155"/>
        <end position="381"/>
    </location>
</feature>
<dbReference type="GO" id="GO:0005525">
    <property type="term" value="F:GTP binding"/>
    <property type="evidence" value="ECO:0007669"/>
    <property type="project" value="UniProtKB-KW"/>
</dbReference>
<dbReference type="InterPro" id="IPR054696">
    <property type="entry name" value="GTP-eEF1A_C"/>
</dbReference>
<dbReference type="GO" id="GO:0006415">
    <property type="term" value="P:translational termination"/>
    <property type="evidence" value="ECO:0007669"/>
    <property type="project" value="UniProtKB-ARBA"/>
</dbReference>
<dbReference type="AlphaFoldDB" id="A0A0V1CSZ0"/>
<evidence type="ECO:0000256" key="4">
    <source>
        <dbReference type="ARBA" id="ARBA00022553"/>
    </source>
</evidence>
<dbReference type="CDD" id="cd01883">
    <property type="entry name" value="EF1_alpha"/>
    <property type="match status" value="1"/>
</dbReference>
<evidence type="ECO:0000256" key="1">
    <source>
        <dbReference type="ARBA" id="ARBA00004496"/>
    </source>
</evidence>
<dbReference type="InterPro" id="IPR004161">
    <property type="entry name" value="EFTu-like_2"/>
</dbReference>
<reference evidence="9 10" key="1">
    <citation type="submission" date="2015-01" db="EMBL/GenBank/DDBJ databases">
        <title>Evolution of Trichinella species and genotypes.</title>
        <authorList>
            <person name="Korhonen P.K."/>
            <person name="Edoardo P."/>
            <person name="Giuseppe L.R."/>
            <person name="Gasser R.B."/>
        </authorList>
    </citation>
    <scope>NUCLEOTIDE SEQUENCE [LARGE SCALE GENOMIC DNA]</scope>
    <source>
        <strain evidence="9">ISS120</strain>
    </source>
</reference>
<keyword evidence="10" id="KW-1185">Reference proteome</keyword>